<dbReference type="PANTHER" id="PTHR33490">
    <property type="entry name" value="BLR5614 PROTEIN-RELATED"/>
    <property type="match status" value="1"/>
</dbReference>
<dbReference type="Proteomes" id="UP000248326">
    <property type="component" value="Unassembled WGS sequence"/>
</dbReference>
<dbReference type="OrthoDB" id="9787782at2"/>
<evidence type="ECO:0000313" key="3">
    <source>
        <dbReference type="Proteomes" id="UP000248326"/>
    </source>
</evidence>
<dbReference type="PANTHER" id="PTHR33490:SF6">
    <property type="entry name" value="SLL1049 PROTEIN"/>
    <property type="match status" value="1"/>
</dbReference>
<dbReference type="InterPro" id="IPR013589">
    <property type="entry name" value="Bac_transglu_N"/>
</dbReference>
<reference evidence="2 3" key="1">
    <citation type="submission" date="2018-06" db="EMBL/GenBank/DDBJ databases">
        <title>Genomic Encyclopedia of Type Strains, Phase IV (KMG-IV): sequencing the most valuable type-strain genomes for metagenomic binning, comparative biology and taxonomic classification.</title>
        <authorList>
            <person name="Goeker M."/>
        </authorList>
    </citation>
    <scope>NUCLEOTIDE SEQUENCE [LARGE SCALE GENOMIC DNA]</scope>
    <source>
        <strain evidence="2 3">DSM 18048</strain>
    </source>
</reference>
<gene>
    <name evidence="2" type="ORF">DES52_107146</name>
</gene>
<keyword evidence="3" id="KW-1185">Reference proteome</keyword>
<dbReference type="GO" id="GO:0006508">
    <property type="term" value="P:proteolysis"/>
    <property type="evidence" value="ECO:0007669"/>
    <property type="project" value="UniProtKB-KW"/>
</dbReference>
<dbReference type="RefSeq" id="WP_110886792.1">
    <property type="nucleotide sequence ID" value="NZ_QJSX01000007.1"/>
</dbReference>
<keyword evidence="2" id="KW-0378">Hydrolase</keyword>
<dbReference type="Pfam" id="PF08379">
    <property type="entry name" value="Bact_transglu_N"/>
    <property type="match status" value="1"/>
</dbReference>
<feature type="domain" description="Transglutaminase-like" evidence="1">
    <location>
        <begin position="170"/>
        <end position="234"/>
    </location>
</feature>
<proteinExistence type="predicted"/>
<dbReference type="Gene3D" id="3.10.620.30">
    <property type="match status" value="1"/>
</dbReference>
<sequence length="282" mass="31281">MRAFIRHVTEYRYPAPAWDSFNELRLQPTQDERQSVSNFSLVVTPEAHVEVRTDYFGTIVHHVEVPERHTTLRLEATSLVFTSPDSPPPRVTRATLTSFLRHPSHEHLVEFVSPSPRTTLSADPGEAFGWRPTSQDAELAGELSELTTHLHRRFSYTPGATRVDTPLEAFARTGAGVCQDYAHAMIAVCRSRGIPARYVSGYVHAGEDFVGAAATHAWVECFLPPRWVGFDPTNDVLVGEAHIKIGHGRDYGDVPPVRGVLRGGGQAALEVDVRVRREGAEQ</sequence>
<dbReference type="SUPFAM" id="SSF54001">
    <property type="entry name" value="Cysteine proteinases"/>
    <property type="match status" value="1"/>
</dbReference>
<evidence type="ECO:0000259" key="1">
    <source>
        <dbReference type="SMART" id="SM00460"/>
    </source>
</evidence>
<dbReference type="InterPro" id="IPR038765">
    <property type="entry name" value="Papain-like_cys_pep_sf"/>
</dbReference>
<organism evidence="2 3">
    <name type="scientific">Deinococcus yavapaiensis KR-236</name>
    <dbReference type="NCBI Taxonomy" id="694435"/>
    <lineage>
        <taxon>Bacteria</taxon>
        <taxon>Thermotogati</taxon>
        <taxon>Deinococcota</taxon>
        <taxon>Deinococci</taxon>
        <taxon>Deinococcales</taxon>
        <taxon>Deinococcaceae</taxon>
        <taxon>Deinococcus</taxon>
    </lineage>
</organism>
<name>A0A318S824_9DEIO</name>
<dbReference type="EMBL" id="QJSX01000007">
    <property type="protein sequence ID" value="PYE53888.1"/>
    <property type="molecule type" value="Genomic_DNA"/>
</dbReference>
<evidence type="ECO:0000313" key="2">
    <source>
        <dbReference type="EMBL" id="PYE53888.1"/>
    </source>
</evidence>
<comment type="caution">
    <text evidence="2">The sequence shown here is derived from an EMBL/GenBank/DDBJ whole genome shotgun (WGS) entry which is preliminary data.</text>
</comment>
<protein>
    <submittedName>
        <fullName evidence="2">Transglutaminase-like putative cysteine protease</fullName>
    </submittedName>
</protein>
<keyword evidence="2" id="KW-0645">Protease</keyword>
<dbReference type="SMART" id="SM00460">
    <property type="entry name" value="TGc"/>
    <property type="match status" value="1"/>
</dbReference>
<dbReference type="AlphaFoldDB" id="A0A318S824"/>
<dbReference type="GO" id="GO:0008233">
    <property type="term" value="F:peptidase activity"/>
    <property type="evidence" value="ECO:0007669"/>
    <property type="project" value="UniProtKB-KW"/>
</dbReference>
<accession>A0A318S824</accession>
<dbReference type="Pfam" id="PF01841">
    <property type="entry name" value="Transglut_core"/>
    <property type="match status" value="1"/>
</dbReference>
<dbReference type="InterPro" id="IPR002931">
    <property type="entry name" value="Transglutaminase-like"/>
</dbReference>